<dbReference type="AlphaFoldDB" id="A0A9Q9STC5"/>
<organism evidence="1">
    <name type="scientific">Moorena producens (strain JHB)</name>
    <dbReference type="NCBI Taxonomy" id="1454205"/>
    <lineage>
        <taxon>Bacteria</taxon>
        <taxon>Bacillati</taxon>
        <taxon>Cyanobacteriota</taxon>
        <taxon>Cyanophyceae</taxon>
        <taxon>Coleofasciculales</taxon>
        <taxon>Coleofasciculaceae</taxon>
        <taxon>Moorena</taxon>
    </lineage>
</organism>
<gene>
    <name evidence="1" type="ORF">BJP36_43830</name>
</gene>
<accession>A0A9Q9STC5</accession>
<evidence type="ECO:0000313" key="1">
    <source>
        <dbReference type="EMBL" id="WAN69292.1"/>
    </source>
</evidence>
<reference evidence="1" key="2">
    <citation type="submission" date="2022-10" db="EMBL/GenBank/DDBJ databases">
        <authorList>
            <person name="Ngo T.-E."/>
        </authorList>
    </citation>
    <scope>NUCLEOTIDE SEQUENCE</scope>
    <source>
        <strain evidence="1">JHB</strain>
    </source>
</reference>
<sequence>MSSRLAELVVKLQFPTPYSLGALDSRLRSALCYVSYPVEFNLSQI</sequence>
<dbReference type="Proteomes" id="UP000176944">
    <property type="component" value="Chromosome"/>
</dbReference>
<protein>
    <submittedName>
        <fullName evidence="1">Uncharacterized protein</fullName>
    </submittedName>
</protein>
<proteinExistence type="predicted"/>
<dbReference type="EMBL" id="CP017708">
    <property type="protein sequence ID" value="WAN69292.1"/>
    <property type="molecule type" value="Genomic_DNA"/>
</dbReference>
<name>A0A9Q9STC5_MOOP1</name>
<reference evidence="1" key="1">
    <citation type="journal article" date="2017" name="Proc. Natl. Acad. Sci. U.S.A.">
        <title>Comparative genomics uncovers the prolific and distinctive metabolic potential of the cyanobacterial genus Moorea.</title>
        <authorList>
            <person name="Leao T."/>
            <person name="Castelao G."/>
            <person name="Korobeynikov A."/>
            <person name="Monroe E.A."/>
            <person name="Podell S."/>
            <person name="Glukhov E."/>
            <person name="Allen E.E."/>
            <person name="Gerwick W.H."/>
            <person name="Gerwick L."/>
        </authorList>
    </citation>
    <scope>NUCLEOTIDE SEQUENCE</scope>
    <source>
        <strain evidence="1">JHB</strain>
    </source>
</reference>